<feature type="transmembrane region" description="Helical" evidence="1">
    <location>
        <begin position="250"/>
        <end position="269"/>
    </location>
</feature>
<dbReference type="AlphaFoldDB" id="A0A381W5J1"/>
<feature type="transmembrane region" description="Helical" evidence="1">
    <location>
        <begin position="222"/>
        <end position="244"/>
    </location>
</feature>
<dbReference type="PANTHER" id="PTHR11360">
    <property type="entry name" value="MONOCARBOXYLATE TRANSPORTER"/>
    <property type="match status" value="1"/>
</dbReference>
<evidence type="ECO:0000256" key="1">
    <source>
        <dbReference type="SAM" id="Phobius"/>
    </source>
</evidence>
<reference evidence="3" key="1">
    <citation type="submission" date="2018-05" db="EMBL/GenBank/DDBJ databases">
        <authorList>
            <person name="Lanie J.A."/>
            <person name="Ng W.-L."/>
            <person name="Kazmierczak K.M."/>
            <person name="Andrzejewski T.M."/>
            <person name="Davidsen T.M."/>
            <person name="Wayne K.J."/>
            <person name="Tettelin H."/>
            <person name="Glass J.I."/>
            <person name="Rusch D."/>
            <person name="Podicherti R."/>
            <person name="Tsui H.-C.T."/>
            <person name="Winkler M.E."/>
        </authorList>
    </citation>
    <scope>NUCLEOTIDE SEQUENCE</scope>
</reference>
<name>A0A381W5J1_9ZZZZ</name>
<feature type="transmembrane region" description="Helical" evidence="1">
    <location>
        <begin position="95"/>
        <end position="118"/>
    </location>
</feature>
<dbReference type="InterPro" id="IPR036259">
    <property type="entry name" value="MFS_trans_sf"/>
</dbReference>
<feature type="transmembrane region" description="Helical" evidence="1">
    <location>
        <begin position="29"/>
        <end position="48"/>
    </location>
</feature>
<dbReference type="EMBL" id="UINC01010765">
    <property type="protein sequence ID" value="SVA47774.1"/>
    <property type="molecule type" value="Genomic_DNA"/>
</dbReference>
<dbReference type="InterPro" id="IPR050327">
    <property type="entry name" value="Proton-linked_MCT"/>
</dbReference>
<evidence type="ECO:0000259" key="2">
    <source>
        <dbReference type="PROSITE" id="PS50850"/>
    </source>
</evidence>
<dbReference type="PROSITE" id="PS50850">
    <property type="entry name" value="MFS"/>
    <property type="match status" value="1"/>
</dbReference>
<feature type="transmembrane region" description="Helical" evidence="1">
    <location>
        <begin position="130"/>
        <end position="153"/>
    </location>
</feature>
<feature type="domain" description="Major facilitator superfamily (MFS) profile" evidence="2">
    <location>
        <begin position="1"/>
        <end position="274"/>
    </location>
</feature>
<dbReference type="Gene3D" id="1.20.1250.20">
    <property type="entry name" value="MFS general substrate transporter like domains"/>
    <property type="match status" value="1"/>
</dbReference>
<feature type="transmembrane region" description="Helical" evidence="1">
    <location>
        <begin position="160"/>
        <end position="179"/>
    </location>
</feature>
<sequence length="283" mass="30691">ASFGGAASMAIFPVIVHFFVALYDWRVTWLILGVSAWCILLIPSVLLVRRSPESVGLIPDGEIVDREGNNCTTEKNYVADDEFSYTLSDALRTRALWMLTLSSLAVPLVMTGLMFHHVSILGAQGISSQMAAVTLGLFGPLMLVFSVVSGLLADRFPGRYLLALGQAILVVAMLWVFVIGSSWQAIIYVVISAAAVGLVHTTGTVIWANYFGRAYLGSIRGFATTVMVAFSAMGALPFGFIYDWTGTYDMALWVLMGLPLTALIFSLFASPPRRDDNVSNTDI</sequence>
<dbReference type="GO" id="GO:0022857">
    <property type="term" value="F:transmembrane transporter activity"/>
    <property type="evidence" value="ECO:0007669"/>
    <property type="project" value="InterPro"/>
</dbReference>
<dbReference type="Pfam" id="PF07690">
    <property type="entry name" value="MFS_1"/>
    <property type="match status" value="1"/>
</dbReference>
<feature type="transmembrane region" description="Helical" evidence="1">
    <location>
        <begin position="185"/>
        <end position="210"/>
    </location>
</feature>
<accession>A0A381W5J1</accession>
<evidence type="ECO:0000313" key="3">
    <source>
        <dbReference type="EMBL" id="SVA47774.1"/>
    </source>
</evidence>
<feature type="non-terminal residue" evidence="3">
    <location>
        <position position="1"/>
    </location>
</feature>
<keyword evidence="1" id="KW-1133">Transmembrane helix</keyword>
<dbReference type="SUPFAM" id="SSF103473">
    <property type="entry name" value="MFS general substrate transporter"/>
    <property type="match status" value="1"/>
</dbReference>
<feature type="transmembrane region" description="Helical" evidence="1">
    <location>
        <begin position="7"/>
        <end position="23"/>
    </location>
</feature>
<keyword evidence="1" id="KW-0812">Transmembrane</keyword>
<organism evidence="3">
    <name type="scientific">marine metagenome</name>
    <dbReference type="NCBI Taxonomy" id="408172"/>
    <lineage>
        <taxon>unclassified sequences</taxon>
        <taxon>metagenomes</taxon>
        <taxon>ecological metagenomes</taxon>
    </lineage>
</organism>
<protein>
    <recommendedName>
        <fullName evidence="2">Major facilitator superfamily (MFS) profile domain-containing protein</fullName>
    </recommendedName>
</protein>
<dbReference type="InterPro" id="IPR011701">
    <property type="entry name" value="MFS"/>
</dbReference>
<dbReference type="PANTHER" id="PTHR11360:SF308">
    <property type="entry name" value="BLL3089 PROTEIN"/>
    <property type="match status" value="1"/>
</dbReference>
<gene>
    <name evidence="3" type="ORF">METZ01_LOCUS100628</name>
</gene>
<dbReference type="InterPro" id="IPR020846">
    <property type="entry name" value="MFS_dom"/>
</dbReference>
<keyword evidence="1" id="KW-0472">Membrane</keyword>
<proteinExistence type="predicted"/>